<gene>
    <name evidence="4" type="primary">fucA</name>
    <name evidence="4" type="ORF">MOMUL_01760</name>
</gene>
<keyword evidence="1" id="KW-0479">Metal-binding</keyword>
<organism evidence="4 5">
    <name type="scientific">Moorella mulderi DSM 14980</name>
    <dbReference type="NCBI Taxonomy" id="1122241"/>
    <lineage>
        <taxon>Bacteria</taxon>
        <taxon>Bacillati</taxon>
        <taxon>Bacillota</taxon>
        <taxon>Clostridia</taxon>
        <taxon>Neomoorellales</taxon>
        <taxon>Neomoorellaceae</taxon>
        <taxon>Neomoorella</taxon>
    </lineage>
</organism>
<evidence type="ECO:0000313" key="5">
    <source>
        <dbReference type="Proteomes" id="UP000075670"/>
    </source>
</evidence>
<dbReference type="InterPro" id="IPR036409">
    <property type="entry name" value="Aldolase_II/adducin_N_sf"/>
</dbReference>
<keyword evidence="2 4" id="KW-0456">Lyase</keyword>
<dbReference type="GO" id="GO:0005829">
    <property type="term" value="C:cytosol"/>
    <property type="evidence" value="ECO:0007669"/>
    <property type="project" value="TreeGrafter"/>
</dbReference>
<dbReference type="SMART" id="SM01007">
    <property type="entry name" value="Aldolase_II"/>
    <property type="match status" value="1"/>
</dbReference>
<feature type="domain" description="Class II aldolase/adducin N-terminal" evidence="3">
    <location>
        <begin position="12"/>
        <end position="191"/>
    </location>
</feature>
<name>A0A151B0M9_9FIRM</name>
<dbReference type="Gene3D" id="3.40.225.10">
    <property type="entry name" value="Class II aldolase/adducin N-terminal domain"/>
    <property type="match status" value="1"/>
</dbReference>
<evidence type="ECO:0000313" key="4">
    <source>
        <dbReference type="EMBL" id="KYH33475.1"/>
    </source>
</evidence>
<dbReference type="EMBL" id="LTBC01000001">
    <property type="protein sequence ID" value="KYH33475.1"/>
    <property type="molecule type" value="Genomic_DNA"/>
</dbReference>
<dbReference type="PANTHER" id="PTHR22789:SF0">
    <property type="entry name" value="3-OXO-TETRONATE 4-PHOSPHATE DECARBOXYLASE-RELATED"/>
    <property type="match status" value="1"/>
</dbReference>
<dbReference type="EC" id="4.1.2.17" evidence="4"/>
<dbReference type="SUPFAM" id="SSF53639">
    <property type="entry name" value="AraD/HMP-PK domain-like"/>
    <property type="match status" value="1"/>
</dbReference>
<dbReference type="InterPro" id="IPR050197">
    <property type="entry name" value="Aldolase_class_II_sugar_metab"/>
</dbReference>
<dbReference type="PANTHER" id="PTHR22789">
    <property type="entry name" value="FUCULOSE PHOSPHATE ALDOLASE"/>
    <property type="match status" value="1"/>
</dbReference>
<dbReference type="PATRIC" id="fig|1122241.3.peg.193"/>
<dbReference type="GO" id="GO:0019323">
    <property type="term" value="P:pentose catabolic process"/>
    <property type="evidence" value="ECO:0007669"/>
    <property type="project" value="TreeGrafter"/>
</dbReference>
<comment type="caution">
    <text evidence="4">The sequence shown here is derived from an EMBL/GenBank/DDBJ whole genome shotgun (WGS) entry which is preliminary data.</text>
</comment>
<dbReference type="GO" id="GO:0046872">
    <property type="term" value="F:metal ion binding"/>
    <property type="evidence" value="ECO:0007669"/>
    <property type="project" value="UniProtKB-KW"/>
</dbReference>
<evidence type="ECO:0000256" key="2">
    <source>
        <dbReference type="ARBA" id="ARBA00023239"/>
    </source>
</evidence>
<evidence type="ECO:0000259" key="3">
    <source>
        <dbReference type="SMART" id="SM01007"/>
    </source>
</evidence>
<protein>
    <submittedName>
        <fullName evidence="4">L-fuculose phosphate aldolase</fullName>
        <ecNumber evidence="4">4.1.2.17</ecNumber>
    </submittedName>
</protein>
<dbReference type="OrthoDB" id="9786287at2"/>
<keyword evidence="5" id="KW-1185">Reference proteome</keyword>
<dbReference type="AlphaFoldDB" id="A0A151B0M9"/>
<dbReference type="InterPro" id="IPR001303">
    <property type="entry name" value="Aldolase_II/adducin_N"/>
</dbReference>
<evidence type="ECO:0000256" key="1">
    <source>
        <dbReference type="ARBA" id="ARBA00022723"/>
    </source>
</evidence>
<dbReference type="Proteomes" id="UP000075670">
    <property type="component" value="Unassembled WGS sequence"/>
</dbReference>
<accession>A0A151B0M9</accession>
<proteinExistence type="predicted"/>
<sequence length="197" mass="21023">MIDIDAVNKLREEMVQVSRQIFARGLTSATSGNTSARVPGHPEQVLIKASGKSFGDVEPEDFILVDLEGNILAGEGKPSKEIRFHLGILKARPEVQAVVHGHSAFATAYATARGELPVVTAAAEAGLNKVGIVEYAAPGSVELAEMVIRAFEDPTLKAAVLKRHGFVTVGKDIHHAFYLADVLEDNAKVAFLLSQLG</sequence>
<dbReference type="GO" id="GO:0008738">
    <property type="term" value="F:L-fuculose-phosphate aldolase activity"/>
    <property type="evidence" value="ECO:0007669"/>
    <property type="project" value="UniProtKB-EC"/>
</dbReference>
<dbReference type="RefSeq" id="WP_062280320.1">
    <property type="nucleotide sequence ID" value="NZ_LTBC01000001.1"/>
</dbReference>
<reference evidence="4 5" key="1">
    <citation type="submission" date="2016-02" db="EMBL/GenBank/DDBJ databases">
        <title>Genome sequence of Moorella mulderi DSM 14980.</title>
        <authorList>
            <person name="Poehlein A."/>
            <person name="Daniel R."/>
        </authorList>
    </citation>
    <scope>NUCLEOTIDE SEQUENCE [LARGE SCALE GENOMIC DNA]</scope>
    <source>
        <strain evidence="4 5">DSM 14980</strain>
    </source>
</reference>
<dbReference type="Pfam" id="PF00596">
    <property type="entry name" value="Aldolase_II"/>
    <property type="match status" value="1"/>
</dbReference>